<keyword evidence="5" id="KW-0653">Protein transport</keyword>
<comment type="caution">
    <text evidence="5">Lacks conserved residue(s) required for the propagation of feature annotation.</text>
</comment>
<feature type="transmembrane region" description="Helical" evidence="5">
    <location>
        <begin position="116"/>
        <end position="138"/>
    </location>
</feature>
<evidence type="ECO:0000256" key="3">
    <source>
        <dbReference type="ARBA" id="ARBA00022989"/>
    </source>
</evidence>
<keyword evidence="2 5" id="KW-0812">Transmembrane</keyword>
<comment type="subcellular location">
    <subcellularLocation>
        <location evidence="5">Cell membrane</location>
        <topology evidence="5">Multi-pass membrane protein</topology>
    </subcellularLocation>
    <subcellularLocation>
        <location evidence="1">Membrane</location>
        <topology evidence="1">Multi-pass membrane protein</topology>
    </subcellularLocation>
</comment>
<keyword evidence="7" id="KW-1185">Reference proteome</keyword>
<keyword evidence="3 5" id="KW-1133">Transmembrane helix</keyword>
<protein>
    <recommendedName>
        <fullName evidence="5">Sec-independent protein translocase protein TatC</fullName>
    </recommendedName>
</protein>
<feature type="transmembrane region" description="Helical" evidence="5">
    <location>
        <begin position="210"/>
        <end position="225"/>
    </location>
</feature>
<dbReference type="GO" id="GO:0065002">
    <property type="term" value="P:intracellular protein transmembrane transport"/>
    <property type="evidence" value="ECO:0007669"/>
    <property type="project" value="TreeGrafter"/>
</dbReference>
<evidence type="ECO:0000256" key="1">
    <source>
        <dbReference type="ARBA" id="ARBA00004141"/>
    </source>
</evidence>
<dbReference type="AlphaFoldDB" id="A0A858RAS0"/>
<keyword evidence="5" id="KW-0813">Transport</keyword>
<dbReference type="Proteomes" id="UP000501891">
    <property type="component" value="Chromosome"/>
</dbReference>
<accession>A0A858RAS0</accession>
<comment type="function">
    <text evidence="5">Part of the twin-arginine translocation (Tat) system that transports large folded proteins containing a characteristic twin-arginine motif in their signal peptide across membranes. Together with TatB, TatC is part of a receptor directly interacting with Tat signal peptides.</text>
</comment>
<dbReference type="PRINTS" id="PR01840">
    <property type="entry name" value="TATCFAMILY"/>
</dbReference>
<keyword evidence="5" id="KW-1003">Cell membrane</keyword>
<keyword evidence="4 5" id="KW-0472">Membrane</keyword>
<dbReference type="PANTHER" id="PTHR30371:SF0">
    <property type="entry name" value="SEC-INDEPENDENT PROTEIN TRANSLOCASE PROTEIN TATC, CHLOROPLASTIC-RELATED"/>
    <property type="match status" value="1"/>
</dbReference>
<dbReference type="PROSITE" id="PS01218">
    <property type="entry name" value="TATC"/>
    <property type="match status" value="1"/>
</dbReference>
<feature type="transmembrane region" description="Helical" evidence="5">
    <location>
        <begin position="26"/>
        <end position="44"/>
    </location>
</feature>
<name>A0A858RAS0_9PROT</name>
<dbReference type="InterPro" id="IPR019820">
    <property type="entry name" value="Sec-indep_translocase_CS"/>
</dbReference>
<dbReference type="HAMAP" id="MF_00902">
    <property type="entry name" value="TatC"/>
    <property type="match status" value="1"/>
</dbReference>
<evidence type="ECO:0000256" key="4">
    <source>
        <dbReference type="ARBA" id="ARBA00023136"/>
    </source>
</evidence>
<evidence type="ECO:0000313" key="6">
    <source>
        <dbReference type="EMBL" id="QJE74809.1"/>
    </source>
</evidence>
<dbReference type="GO" id="GO:0033281">
    <property type="term" value="C:TAT protein transport complex"/>
    <property type="evidence" value="ECO:0007669"/>
    <property type="project" value="UniProtKB-UniRule"/>
</dbReference>
<organism evidence="6 7">
    <name type="scientific">Aerophototrophica crusticola</name>
    <dbReference type="NCBI Taxonomy" id="1709002"/>
    <lineage>
        <taxon>Bacteria</taxon>
        <taxon>Pseudomonadati</taxon>
        <taxon>Pseudomonadota</taxon>
        <taxon>Alphaproteobacteria</taxon>
        <taxon>Rhodospirillales</taxon>
        <taxon>Rhodospirillaceae</taxon>
        <taxon>Aerophototrophica</taxon>
    </lineage>
</organism>
<comment type="similarity">
    <text evidence="5">Belongs to the TatC family.</text>
</comment>
<comment type="subunit">
    <text evidence="5">The Tat system comprises two distinct complexes: a TatABC complex, containing multiple copies of TatA, TatB and TatC subunits, and a separate TatA complex, containing only TatA subunits. Substrates initially bind to the TatABC complex, which probably triggers association of the separate TatA complex to form the active translocon.</text>
</comment>
<proteinExistence type="inferred from homology"/>
<dbReference type="InterPro" id="IPR002033">
    <property type="entry name" value="TatC"/>
</dbReference>
<evidence type="ECO:0000256" key="5">
    <source>
        <dbReference type="HAMAP-Rule" id="MF_00902"/>
    </source>
</evidence>
<feature type="transmembrane region" description="Helical" evidence="5">
    <location>
        <begin position="172"/>
        <end position="198"/>
    </location>
</feature>
<dbReference type="EMBL" id="CP051775">
    <property type="protein sequence ID" value="QJE74809.1"/>
    <property type="molecule type" value="Genomic_DNA"/>
</dbReference>
<gene>
    <name evidence="5 6" type="primary">tatC</name>
    <name evidence="6" type="ORF">HHL28_06835</name>
</gene>
<evidence type="ECO:0000256" key="2">
    <source>
        <dbReference type="ARBA" id="ARBA00022692"/>
    </source>
</evidence>
<dbReference type="KEGG" id="acru:HHL28_06835"/>
<dbReference type="NCBIfam" id="TIGR00945">
    <property type="entry name" value="tatC"/>
    <property type="match status" value="1"/>
</dbReference>
<sequence>MPAGEEEVDASKMPLLDHLIELRNRLVYSLAALFIAFLLCFYFAEAIYKLLMYPLVLAYGPDAQNRRMIYTAPQEAFLTYVKVAFWGGALISFPIIANQVWKFVAPGLYKHEKKAFLPFLVATPVLFSIGGLLVYFFIMPMALRFFIGFESAGGEGSLAIVAETRVAEYLSLVMTLIFAFGIAFQLPVLLTLLARVGLVTADGLASKRRYAVVIIFVAAAILTPPDVISQVGLAIPLILLYEVSVFMARRIEKQRAAAEEAEDEAV</sequence>
<dbReference type="PANTHER" id="PTHR30371">
    <property type="entry name" value="SEC-INDEPENDENT PROTEIN TRANSLOCASE PROTEIN TATC"/>
    <property type="match status" value="1"/>
</dbReference>
<dbReference type="Pfam" id="PF00902">
    <property type="entry name" value="TatC"/>
    <property type="match status" value="1"/>
</dbReference>
<evidence type="ECO:0000313" key="7">
    <source>
        <dbReference type="Proteomes" id="UP000501891"/>
    </source>
</evidence>
<reference evidence="6" key="1">
    <citation type="submission" date="2020-04" db="EMBL/GenBank/DDBJ databases">
        <title>A desert anoxygenic phototrophic bacterium fixes CO2 using RubisCO under aerobic conditions.</title>
        <authorList>
            <person name="Tang K."/>
        </authorList>
    </citation>
    <scope>NUCLEOTIDE SEQUENCE [LARGE SCALE GENOMIC DNA]</scope>
    <source>
        <strain evidence="6">MIMtkB3</strain>
    </source>
</reference>
<keyword evidence="5" id="KW-0811">Translocation</keyword>
<dbReference type="GO" id="GO:0043953">
    <property type="term" value="P:protein transport by the Tat complex"/>
    <property type="evidence" value="ECO:0007669"/>
    <property type="project" value="UniProtKB-UniRule"/>
</dbReference>
<dbReference type="GO" id="GO:0009977">
    <property type="term" value="F:proton motive force dependent protein transmembrane transporter activity"/>
    <property type="evidence" value="ECO:0007669"/>
    <property type="project" value="TreeGrafter"/>
</dbReference>
<feature type="transmembrane region" description="Helical" evidence="5">
    <location>
        <begin position="83"/>
        <end position="104"/>
    </location>
</feature>